<dbReference type="Proteomes" id="UP000176803">
    <property type="component" value="Unassembled WGS sequence"/>
</dbReference>
<dbReference type="EMBL" id="MGAC01000011">
    <property type="protein sequence ID" value="OGK38479.1"/>
    <property type="molecule type" value="Genomic_DNA"/>
</dbReference>
<name>A0A1F7I545_9BACT</name>
<organism evidence="2 3">
    <name type="scientific">Candidatus Roizmanbacteria bacterium RIFCSPHIGHO2_12_FULL_41_11</name>
    <dbReference type="NCBI Taxonomy" id="1802052"/>
    <lineage>
        <taxon>Bacteria</taxon>
        <taxon>Candidatus Roizmaniibacteriota</taxon>
    </lineage>
</organism>
<proteinExistence type="predicted"/>
<feature type="coiled-coil region" evidence="1">
    <location>
        <begin position="55"/>
        <end position="176"/>
    </location>
</feature>
<evidence type="ECO:0000256" key="1">
    <source>
        <dbReference type="SAM" id="Coils"/>
    </source>
</evidence>
<reference evidence="2 3" key="1">
    <citation type="journal article" date="2016" name="Nat. Commun.">
        <title>Thousands of microbial genomes shed light on interconnected biogeochemical processes in an aquifer system.</title>
        <authorList>
            <person name="Anantharaman K."/>
            <person name="Brown C.T."/>
            <person name="Hug L.A."/>
            <person name="Sharon I."/>
            <person name="Castelle C.J."/>
            <person name="Probst A.J."/>
            <person name="Thomas B.C."/>
            <person name="Singh A."/>
            <person name="Wilkins M.J."/>
            <person name="Karaoz U."/>
            <person name="Brodie E.L."/>
            <person name="Williams K.H."/>
            <person name="Hubbard S.S."/>
            <person name="Banfield J.F."/>
        </authorList>
    </citation>
    <scope>NUCLEOTIDE SEQUENCE [LARGE SCALE GENOMIC DNA]</scope>
</reference>
<dbReference type="AlphaFoldDB" id="A0A1F7I545"/>
<evidence type="ECO:0000313" key="2">
    <source>
        <dbReference type="EMBL" id="OGK38479.1"/>
    </source>
</evidence>
<gene>
    <name evidence="2" type="ORF">A3F03_03235</name>
</gene>
<accession>A0A1F7I545</accession>
<comment type="caution">
    <text evidence="2">The sequence shown here is derived from an EMBL/GenBank/DDBJ whole genome shotgun (WGS) entry which is preliminary data.</text>
</comment>
<protein>
    <submittedName>
        <fullName evidence="2">Uncharacterized protein</fullName>
    </submittedName>
</protein>
<sequence>MKKIIPFFLLFLISLLIYSREISAISISEGSESTELKVTEFIKPTIKLDYSTGTLKKEELKLKLEEKQSQLTEKKQEMLTTTQELKSQWQEKKLEFLETLKLKREEAKESYQLKKQEFETKLQEIKDEKKKQIVKRINNRISVVNKNRSERMIQVLEKLSTIIDRLTEKVNTAKNYDLDTSASEIAIANAKTAVIAAQTAVTTQAGKSYVVEIQTEETLKAMVGSDVSQLESDLKIVHQAVVDAKQAVSKAGEEVAKLGSGQFQQKLTPSPVGKSNE</sequence>
<keyword evidence="1" id="KW-0175">Coiled coil</keyword>
<evidence type="ECO:0000313" key="3">
    <source>
        <dbReference type="Proteomes" id="UP000176803"/>
    </source>
</evidence>